<dbReference type="PANTHER" id="PTHR48073:SF2">
    <property type="entry name" value="O-SUCCINYLBENZOATE SYNTHASE"/>
    <property type="match status" value="1"/>
</dbReference>
<dbReference type="GO" id="GO:0006518">
    <property type="term" value="P:peptide metabolic process"/>
    <property type="evidence" value="ECO:0007669"/>
    <property type="project" value="UniProtKB-ARBA"/>
</dbReference>
<dbReference type="SUPFAM" id="SSF51604">
    <property type="entry name" value="Enolase C-terminal domain-like"/>
    <property type="match status" value="1"/>
</dbReference>
<comment type="similarity">
    <text evidence="1 8">Belongs to the mandelate racemase/muconate lactonizing enzyme family.</text>
</comment>
<dbReference type="SFLD" id="SFLDF00010">
    <property type="entry name" value="dipeptide_epimerase"/>
    <property type="match status" value="1"/>
</dbReference>
<protein>
    <recommendedName>
        <fullName evidence="8">Dipeptide epimerase</fullName>
        <ecNumber evidence="8">5.1.1.-</ecNumber>
    </recommendedName>
</protein>
<dbReference type="RefSeq" id="WP_126991183.1">
    <property type="nucleotide sequence ID" value="NZ_JTFC01000033.1"/>
</dbReference>
<evidence type="ECO:0000313" key="11">
    <source>
        <dbReference type="Proteomes" id="UP000288623"/>
    </source>
</evidence>
<evidence type="ECO:0000256" key="6">
    <source>
        <dbReference type="PIRSR" id="PIRSR634603-2"/>
    </source>
</evidence>
<dbReference type="Pfam" id="PF13378">
    <property type="entry name" value="MR_MLE_C"/>
    <property type="match status" value="1"/>
</dbReference>
<dbReference type="Gene3D" id="3.20.20.120">
    <property type="entry name" value="Enolase-like C-terminal domain"/>
    <property type="match status" value="1"/>
</dbReference>
<evidence type="ECO:0000256" key="2">
    <source>
        <dbReference type="ARBA" id="ARBA00022723"/>
    </source>
</evidence>
<dbReference type="GO" id="GO:0016855">
    <property type="term" value="F:racemase and epimerase activity, acting on amino acids and derivatives"/>
    <property type="evidence" value="ECO:0007669"/>
    <property type="project" value="UniProtKB-UniRule"/>
</dbReference>
<evidence type="ECO:0000313" key="10">
    <source>
        <dbReference type="EMBL" id="RUS53757.1"/>
    </source>
</evidence>
<dbReference type="InterPro" id="IPR036849">
    <property type="entry name" value="Enolase-like_C_sf"/>
</dbReference>
<dbReference type="SFLD" id="SFLDG00180">
    <property type="entry name" value="muconate_cycloisomerase"/>
    <property type="match status" value="2"/>
</dbReference>
<organism evidence="10 11">
    <name type="scientific">Candidatus Kurthia intestinigallinarum</name>
    <dbReference type="NCBI Taxonomy" id="1562256"/>
    <lineage>
        <taxon>Bacteria</taxon>
        <taxon>Bacillati</taxon>
        <taxon>Bacillota</taxon>
        <taxon>Bacilli</taxon>
        <taxon>Bacillales</taxon>
        <taxon>Caryophanaceae</taxon>
        <taxon>Kurthia</taxon>
    </lineage>
</organism>
<keyword evidence="4 8" id="KW-0413">Isomerase</keyword>
<evidence type="ECO:0000256" key="3">
    <source>
        <dbReference type="ARBA" id="ARBA00022842"/>
    </source>
</evidence>
<name>A0A433RRH3_9BACL</name>
<feature type="binding site" evidence="6">
    <location>
        <position position="24"/>
    </location>
    <ligand>
        <name>substrate</name>
    </ligand>
</feature>
<feature type="binding site" evidence="6">
    <location>
        <position position="160"/>
    </location>
    <ligand>
        <name>substrate</name>
    </ligand>
</feature>
<dbReference type="OrthoDB" id="9775391at2"/>
<dbReference type="InterPro" id="IPR013341">
    <property type="entry name" value="Mandelate_racemase_N_dom"/>
</dbReference>
<dbReference type="Gene3D" id="3.30.390.10">
    <property type="entry name" value="Enolase-like, N-terminal domain"/>
    <property type="match status" value="1"/>
</dbReference>
<dbReference type="PANTHER" id="PTHR48073">
    <property type="entry name" value="O-SUCCINYLBENZOATE SYNTHASE-RELATED"/>
    <property type="match status" value="1"/>
</dbReference>
<proteinExistence type="inferred from homology"/>
<evidence type="ECO:0000256" key="8">
    <source>
        <dbReference type="RuleBase" id="RU366006"/>
    </source>
</evidence>
<dbReference type="SMART" id="SM00922">
    <property type="entry name" value="MR_MLE"/>
    <property type="match status" value="1"/>
</dbReference>
<feature type="active site" description="Proton acceptor; specific for (S)-substrate epimerization" evidence="5">
    <location>
        <position position="268"/>
    </location>
</feature>
<feature type="binding site" evidence="7">
    <location>
        <position position="244"/>
    </location>
    <ligand>
        <name>Mg(2+)</name>
        <dbReference type="ChEBI" id="CHEBI:18420"/>
    </ligand>
</feature>
<feature type="binding site" evidence="7">
    <location>
        <position position="191"/>
    </location>
    <ligand>
        <name>Mg(2+)</name>
        <dbReference type="ChEBI" id="CHEBI:18420"/>
    </ligand>
</feature>
<dbReference type="EMBL" id="JTFC01000033">
    <property type="protein sequence ID" value="RUS53757.1"/>
    <property type="molecule type" value="Genomic_DNA"/>
</dbReference>
<feature type="active site" description="Proton acceptor; specific for (R)-substrate epimerization" evidence="5">
    <location>
        <position position="162"/>
    </location>
</feature>
<dbReference type="SUPFAM" id="SSF54826">
    <property type="entry name" value="Enolase N-terminal domain-like"/>
    <property type="match status" value="1"/>
</dbReference>
<dbReference type="EC" id="5.1.1.-" evidence="8"/>
<gene>
    <name evidence="10" type="ORF">QI30_13715</name>
</gene>
<evidence type="ECO:0000256" key="5">
    <source>
        <dbReference type="PIRSR" id="PIRSR634603-1"/>
    </source>
</evidence>
<feature type="binding site" evidence="7">
    <location>
        <position position="219"/>
    </location>
    <ligand>
        <name>Mg(2+)</name>
        <dbReference type="ChEBI" id="CHEBI:18420"/>
    </ligand>
</feature>
<feature type="binding site" evidence="6">
    <location>
        <position position="323"/>
    </location>
    <ligand>
        <name>substrate</name>
    </ligand>
</feature>
<comment type="cofactor">
    <cofactor evidence="7 8">
        <name>Mg(2+)</name>
        <dbReference type="ChEBI" id="CHEBI:18420"/>
    </cofactor>
    <text evidence="7 8">Binds 1 Mg(2+) ion per subunit.</text>
</comment>
<accession>A0A433RRH3</accession>
<evidence type="ECO:0000256" key="1">
    <source>
        <dbReference type="ARBA" id="ARBA00008031"/>
    </source>
</evidence>
<dbReference type="Pfam" id="PF02746">
    <property type="entry name" value="MR_MLE_N"/>
    <property type="match status" value="1"/>
</dbReference>
<dbReference type="GO" id="GO:0000287">
    <property type="term" value="F:magnesium ion binding"/>
    <property type="evidence" value="ECO:0007669"/>
    <property type="project" value="UniProtKB-ARBA"/>
</dbReference>
<keyword evidence="2 7" id="KW-0479">Metal-binding</keyword>
<dbReference type="InterPro" id="IPR013342">
    <property type="entry name" value="Mandelate_racemase_C"/>
</dbReference>
<keyword evidence="3 7" id="KW-0460">Magnesium</keyword>
<reference evidence="10 11" key="1">
    <citation type="submission" date="2014-11" db="EMBL/GenBank/DDBJ databases">
        <title>Genome sequence and analysis of novel Kurthia sp.</title>
        <authorList>
            <person name="Lawson J.N."/>
            <person name="Gonzalez J.E."/>
            <person name="Rinauldi L."/>
            <person name="Xuan Z."/>
            <person name="Firman A."/>
            <person name="Shaddox L."/>
            <person name="Trudeau A."/>
            <person name="Shah S."/>
            <person name="Reiman D."/>
        </authorList>
    </citation>
    <scope>NUCLEOTIDE SEQUENCE [LARGE SCALE GENOMIC DNA]</scope>
    <source>
        <strain evidence="10 11">3B1D</strain>
    </source>
</reference>
<sequence>MIIQQIKTFKKAVPLNKPFKTALRTVTVAEAIYVEVTLDNGMKGYGEAPPTHVVTGDSMASIQFAIEEVFAPQLIGQDLRYHDHVFKLLHKAMVRNTSAKAAVDMALYDLLGKAANMPLYQFLGGARSELKTDFTVSVNEPAEMAADAQRYVENGFDVLKIKVGIGSPEDDIRRIQAIRKVVPDDVVLRLDANQGWSAKDAVRIIGRMEDLDLGIELIEQPVPAHDIDGLAYVTNHTLTPIMADESIFSLYDARRIIEGRAADMFNIKLMKAGGIYEALKINALAQSYDMTCMVGSMIETKLGVTAAAHFAASQSNILYYDFDAPLMLKEETVDGGIVYDGSRVTFTDAPGLGIGGIKSCQH</sequence>
<comment type="caution">
    <text evidence="10">The sequence shown here is derived from an EMBL/GenBank/DDBJ whole genome shotgun (WGS) entry which is preliminary data.</text>
</comment>
<evidence type="ECO:0000256" key="7">
    <source>
        <dbReference type="PIRSR" id="PIRSR634603-3"/>
    </source>
</evidence>
<evidence type="ECO:0000259" key="9">
    <source>
        <dbReference type="SMART" id="SM00922"/>
    </source>
</evidence>
<feature type="binding site" evidence="6">
    <location>
        <position position="321"/>
    </location>
    <ligand>
        <name>substrate</name>
    </ligand>
</feature>
<dbReference type="SFLD" id="SFLDS00001">
    <property type="entry name" value="Enolase"/>
    <property type="match status" value="2"/>
</dbReference>
<dbReference type="InterPro" id="IPR029065">
    <property type="entry name" value="Enolase_C-like"/>
</dbReference>
<keyword evidence="11" id="KW-1185">Reference proteome</keyword>
<dbReference type="FunFam" id="3.30.390.10:FF:000009">
    <property type="entry name" value="Hydrophobic dipeptide epimerase"/>
    <property type="match status" value="1"/>
</dbReference>
<feature type="binding site" evidence="6">
    <location>
        <position position="296"/>
    </location>
    <ligand>
        <name>substrate</name>
    </ligand>
</feature>
<dbReference type="Proteomes" id="UP000288623">
    <property type="component" value="Unassembled WGS sequence"/>
</dbReference>
<dbReference type="InterPro" id="IPR029017">
    <property type="entry name" value="Enolase-like_N"/>
</dbReference>
<dbReference type="SFLD" id="SFLDF00009">
    <property type="entry name" value="o-succinylbenzoate_synthase"/>
    <property type="match status" value="1"/>
</dbReference>
<dbReference type="AlphaFoldDB" id="A0A433RRH3"/>
<dbReference type="InterPro" id="IPR034603">
    <property type="entry name" value="Dipeptide_epimerase"/>
</dbReference>
<dbReference type="CDD" id="cd03319">
    <property type="entry name" value="L-Ala-DL-Glu_epimerase"/>
    <property type="match status" value="1"/>
</dbReference>
<evidence type="ECO:0000256" key="4">
    <source>
        <dbReference type="ARBA" id="ARBA00023235"/>
    </source>
</evidence>
<feature type="domain" description="Mandelate racemase/muconate lactonizing enzyme C-terminal" evidence="9">
    <location>
        <begin position="141"/>
        <end position="240"/>
    </location>
</feature>
<feature type="binding site" evidence="6">
    <location>
        <position position="135"/>
    </location>
    <ligand>
        <name>substrate</name>
    </ligand>
</feature>
<feature type="binding site" evidence="6">
    <location>
        <position position="298"/>
    </location>
    <ligand>
        <name>substrate</name>
    </ligand>
</feature>